<dbReference type="EMBL" id="JNGW01000031">
    <property type="protein sequence ID" value="KDR53062.1"/>
    <property type="molecule type" value="Genomic_DNA"/>
</dbReference>
<dbReference type="AlphaFoldDB" id="A0A069QK54"/>
<name>A0A069QK54_HOYLO</name>
<keyword evidence="5 6" id="KW-0472">Membrane</keyword>
<accession>A0A069QK54</accession>
<evidence type="ECO:0000259" key="7">
    <source>
        <dbReference type="Pfam" id="PF02706"/>
    </source>
</evidence>
<comment type="caution">
    <text evidence="8">The sequence shown here is derived from an EMBL/GenBank/DDBJ whole genome shotgun (WGS) entry which is preliminary data.</text>
</comment>
<evidence type="ECO:0000256" key="2">
    <source>
        <dbReference type="ARBA" id="ARBA00022475"/>
    </source>
</evidence>
<keyword evidence="2" id="KW-1003">Cell membrane</keyword>
<dbReference type="RefSeq" id="WP_025789857.1">
    <property type="nucleotide sequence ID" value="NZ_KB899210.1"/>
</dbReference>
<dbReference type="PATRIC" id="fig|1122985.7.peg.873"/>
<dbReference type="GO" id="GO:0005886">
    <property type="term" value="C:plasma membrane"/>
    <property type="evidence" value="ECO:0007669"/>
    <property type="project" value="UniProtKB-SubCell"/>
</dbReference>
<organism evidence="8 9">
    <name type="scientific">Hoylesella loescheii DSM 19665 = JCM 12249 = ATCC 15930</name>
    <dbReference type="NCBI Taxonomy" id="1122985"/>
    <lineage>
        <taxon>Bacteria</taxon>
        <taxon>Pseudomonadati</taxon>
        <taxon>Bacteroidota</taxon>
        <taxon>Bacteroidia</taxon>
        <taxon>Bacteroidales</taxon>
        <taxon>Prevotellaceae</taxon>
        <taxon>Hoylesella</taxon>
    </lineage>
</organism>
<feature type="domain" description="Polysaccharide chain length determinant N-terminal" evidence="7">
    <location>
        <begin position="13"/>
        <end position="72"/>
    </location>
</feature>
<proteinExistence type="predicted"/>
<evidence type="ECO:0000256" key="5">
    <source>
        <dbReference type="ARBA" id="ARBA00023136"/>
    </source>
</evidence>
<dbReference type="Proteomes" id="UP000027442">
    <property type="component" value="Unassembled WGS sequence"/>
</dbReference>
<evidence type="ECO:0000313" key="9">
    <source>
        <dbReference type="Proteomes" id="UP000027442"/>
    </source>
</evidence>
<gene>
    <name evidence="8" type="ORF">HMPREF1991_00843</name>
</gene>
<dbReference type="PANTHER" id="PTHR32309:SF13">
    <property type="entry name" value="FERRIC ENTEROBACTIN TRANSPORT PROTEIN FEPE"/>
    <property type="match status" value="1"/>
</dbReference>
<evidence type="ECO:0000313" key="8">
    <source>
        <dbReference type="EMBL" id="KDR53062.1"/>
    </source>
</evidence>
<feature type="transmembrane region" description="Helical" evidence="6">
    <location>
        <begin position="29"/>
        <end position="47"/>
    </location>
</feature>
<dbReference type="eggNOG" id="COG3765">
    <property type="taxonomic scope" value="Bacteria"/>
</dbReference>
<dbReference type="InterPro" id="IPR050445">
    <property type="entry name" value="Bact_polysacc_biosynth/exp"/>
</dbReference>
<dbReference type="PANTHER" id="PTHR32309">
    <property type="entry name" value="TYROSINE-PROTEIN KINASE"/>
    <property type="match status" value="1"/>
</dbReference>
<dbReference type="GO" id="GO:0004713">
    <property type="term" value="F:protein tyrosine kinase activity"/>
    <property type="evidence" value="ECO:0007669"/>
    <property type="project" value="TreeGrafter"/>
</dbReference>
<reference evidence="8 9" key="1">
    <citation type="submission" date="2013-08" db="EMBL/GenBank/DDBJ databases">
        <authorList>
            <person name="Weinstock G."/>
            <person name="Sodergren E."/>
            <person name="Wylie T."/>
            <person name="Fulton L."/>
            <person name="Fulton R."/>
            <person name="Fronick C."/>
            <person name="O'Laughlin M."/>
            <person name="Godfrey J."/>
            <person name="Miner T."/>
            <person name="Herter B."/>
            <person name="Appelbaum E."/>
            <person name="Cordes M."/>
            <person name="Lek S."/>
            <person name="Wollam A."/>
            <person name="Pepin K.H."/>
            <person name="Palsikar V.B."/>
            <person name="Mitreva M."/>
            <person name="Wilson R.K."/>
        </authorList>
    </citation>
    <scope>NUCLEOTIDE SEQUENCE [LARGE SCALE GENOMIC DNA]</scope>
    <source>
        <strain evidence="8 9">ATCC 15930</strain>
    </source>
</reference>
<dbReference type="InterPro" id="IPR003856">
    <property type="entry name" value="LPS_length_determ_N"/>
</dbReference>
<feature type="transmembrane region" description="Helical" evidence="6">
    <location>
        <begin position="326"/>
        <end position="346"/>
    </location>
</feature>
<evidence type="ECO:0000256" key="3">
    <source>
        <dbReference type="ARBA" id="ARBA00022692"/>
    </source>
</evidence>
<sequence length="363" mass="41127">MMKENISTAKSKEIDVIGLAKRVFREKKLLAKFVFAFIVLGVVYALSTPKEYTASVVLAPEVNSMGMSSNLNDIASMMGVDMGQKGKFMDAIYPDIYPNIFESTDFIVKLFDVPVRLQESQQTKLYSEHLLKDTPTPFWSYPFKWVGTLLKPDSDTVQINCVNAFQLTPKQFSLCKTIKGRIDCLSNKGTNIITITATDYDPMVAAILADTLQSRLQEYILRYRTQKARKDLAFVMRLNEEAKKQYIKARQLYSNYSDANMDVILTSYKSKIQDLENDLQMKYNSYTQIAKQVEQAKAKVQENTPAFTIIQQASVPLLASSTPRSFMVLGFAVMGFLCGALWVLFLRDFVAKRRKAKTAKNNG</sequence>
<dbReference type="HOGENOM" id="CLU_062217_0_0_10"/>
<keyword evidence="4 6" id="KW-1133">Transmembrane helix</keyword>
<evidence type="ECO:0000256" key="4">
    <source>
        <dbReference type="ARBA" id="ARBA00022989"/>
    </source>
</evidence>
<keyword evidence="3 6" id="KW-0812">Transmembrane</keyword>
<evidence type="ECO:0000256" key="1">
    <source>
        <dbReference type="ARBA" id="ARBA00004651"/>
    </source>
</evidence>
<evidence type="ECO:0000256" key="6">
    <source>
        <dbReference type="SAM" id="Phobius"/>
    </source>
</evidence>
<dbReference type="Pfam" id="PF02706">
    <property type="entry name" value="Wzz"/>
    <property type="match status" value="1"/>
</dbReference>
<protein>
    <submittedName>
        <fullName evidence="8">Chain length determinant protein</fullName>
    </submittedName>
</protein>
<keyword evidence="9" id="KW-1185">Reference proteome</keyword>
<comment type="subcellular location">
    <subcellularLocation>
        <location evidence="1">Cell membrane</location>
        <topology evidence="1">Multi-pass membrane protein</topology>
    </subcellularLocation>
</comment>